<reference evidence="1" key="1">
    <citation type="journal article" date="2020" name="Nat. Commun.">
        <title>Large-scale genome sequencing of mycorrhizal fungi provides insights into the early evolution of symbiotic traits.</title>
        <authorList>
            <person name="Miyauchi S."/>
            <person name="Kiss E."/>
            <person name="Kuo A."/>
            <person name="Drula E."/>
            <person name="Kohler A."/>
            <person name="Sanchez-Garcia M."/>
            <person name="Morin E."/>
            <person name="Andreopoulos B."/>
            <person name="Barry K.W."/>
            <person name="Bonito G."/>
            <person name="Buee M."/>
            <person name="Carver A."/>
            <person name="Chen C."/>
            <person name="Cichocki N."/>
            <person name="Clum A."/>
            <person name="Culley D."/>
            <person name="Crous P.W."/>
            <person name="Fauchery L."/>
            <person name="Girlanda M."/>
            <person name="Hayes R.D."/>
            <person name="Keri Z."/>
            <person name="LaButti K."/>
            <person name="Lipzen A."/>
            <person name="Lombard V."/>
            <person name="Magnuson J."/>
            <person name="Maillard F."/>
            <person name="Murat C."/>
            <person name="Nolan M."/>
            <person name="Ohm R.A."/>
            <person name="Pangilinan J."/>
            <person name="Pereira M.F."/>
            <person name="Perotto S."/>
            <person name="Peter M."/>
            <person name="Pfister S."/>
            <person name="Riley R."/>
            <person name="Sitrit Y."/>
            <person name="Stielow J.B."/>
            <person name="Szollosi G."/>
            <person name="Zifcakova L."/>
            <person name="Stursova M."/>
            <person name="Spatafora J.W."/>
            <person name="Tedersoo L."/>
            <person name="Vaario L.M."/>
            <person name="Yamada A."/>
            <person name="Yan M."/>
            <person name="Wang P."/>
            <person name="Xu J."/>
            <person name="Bruns T."/>
            <person name="Baldrian P."/>
            <person name="Vilgalys R."/>
            <person name="Dunand C."/>
            <person name="Henrissat B."/>
            <person name="Grigoriev I.V."/>
            <person name="Hibbett D."/>
            <person name="Nagy L.G."/>
            <person name="Martin F.M."/>
        </authorList>
    </citation>
    <scope>NUCLEOTIDE SEQUENCE</scope>
    <source>
        <strain evidence="1">UP504</strain>
    </source>
</reference>
<dbReference type="AlphaFoldDB" id="A0A9P6DVK1"/>
<evidence type="ECO:0000313" key="1">
    <source>
        <dbReference type="EMBL" id="KAF9512768.1"/>
    </source>
</evidence>
<organism evidence="1 2">
    <name type="scientific">Hydnum rufescens UP504</name>
    <dbReference type="NCBI Taxonomy" id="1448309"/>
    <lineage>
        <taxon>Eukaryota</taxon>
        <taxon>Fungi</taxon>
        <taxon>Dikarya</taxon>
        <taxon>Basidiomycota</taxon>
        <taxon>Agaricomycotina</taxon>
        <taxon>Agaricomycetes</taxon>
        <taxon>Cantharellales</taxon>
        <taxon>Hydnaceae</taxon>
        <taxon>Hydnum</taxon>
    </lineage>
</organism>
<keyword evidence="2" id="KW-1185">Reference proteome</keyword>
<dbReference type="OrthoDB" id="3170195at2759"/>
<protein>
    <submittedName>
        <fullName evidence="1">Uncharacterized protein</fullName>
    </submittedName>
</protein>
<name>A0A9P6DVK1_9AGAM</name>
<evidence type="ECO:0000313" key="2">
    <source>
        <dbReference type="Proteomes" id="UP000886523"/>
    </source>
</evidence>
<proteinExistence type="predicted"/>
<dbReference type="EMBL" id="MU128982">
    <property type="protein sequence ID" value="KAF9512768.1"/>
    <property type="molecule type" value="Genomic_DNA"/>
</dbReference>
<sequence>MSKYGRIYLPDTKQCLAVKNADSPTGPYYVERRACLNSAAGEMTTAASIPQNWLDQRGFLSWVGKSNANSTVLQGNCKAGDFGYAMDKHGIPLSDKSGEYRVSLICIYNGPNTPLNSAFWTTQT</sequence>
<comment type="caution">
    <text evidence="1">The sequence shown here is derived from an EMBL/GenBank/DDBJ whole genome shotgun (WGS) entry which is preliminary data.</text>
</comment>
<dbReference type="Proteomes" id="UP000886523">
    <property type="component" value="Unassembled WGS sequence"/>
</dbReference>
<accession>A0A9P6DVK1</accession>
<gene>
    <name evidence="1" type="ORF">BS47DRAFT_1345010</name>
</gene>